<evidence type="ECO:0000313" key="2">
    <source>
        <dbReference type="EMBL" id="KNZ52864.1"/>
    </source>
</evidence>
<sequence length="587" mass="66668">MQGSQIIIYGLSFIKFPSISLCSSQSDFQPVAPFKGILGVAFAVGSSSFPVVLLVKTFYSFEYSVKHIHQTYVELLNSVWMVIFILAAAHMEVRGNDKLKLVSLFFIQLFFCFSFLESVSIITPCFIFISSVFLSSLCFLRFTFIAHSALATEINHPIVFCFSFLECQFSLLFSLHSRCLKVCFHCSLRVSHWLCLTSIGYKPKVCFHCSFCKKRHWVNRTTRKKNDIGGFIVLCDSGGNLGCKIMITLNDKLSKCKVGCWGLLATTGLKIFIDHVPHRGSLVPRIPGNKDAVLVEYKSKGGSIVLYTEVTSFGRGFRWVISSELRWLGLDGIWGCCIGLENHHPVSSNKKALFLFFQFSLFLVPFLSSPCLKISILEWLDREKFQIFRLDSIPIHNTTKITSKMDSMDKTTPKQRKGLYLVTQDEELTEKREFVHIGLESSIRGLVPVSCFPRKQVRCFIPYNTLISRILRKKYGPNFSILGSESRWITPLLGMKGRYYSLSGLHCFLLSEFHVEERSFQVTLLRGSKAYLGLQEDAFPTTHDYQILGQPVEVGSFQYTQLKIMISSLDHQSSLRAATFSVFPPND</sequence>
<dbReference type="Proteomes" id="UP000037035">
    <property type="component" value="Unassembled WGS sequence"/>
</dbReference>
<keyword evidence="1" id="KW-1133">Transmembrane helix</keyword>
<dbReference type="EMBL" id="LAVV01008414">
    <property type="protein sequence ID" value="KNZ52864.1"/>
    <property type="molecule type" value="Genomic_DNA"/>
</dbReference>
<feature type="transmembrane region" description="Helical" evidence="1">
    <location>
        <begin position="101"/>
        <end position="121"/>
    </location>
</feature>
<keyword evidence="1" id="KW-0472">Membrane</keyword>
<dbReference type="AlphaFoldDB" id="A0A0L6UWK1"/>
<comment type="caution">
    <text evidence="2">The sequence shown here is derived from an EMBL/GenBank/DDBJ whole genome shotgun (WGS) entry which is preliminary data.</text>
</comment>
<evidence type="ECO:0000256" key="1">
    <source>
        <dbReference type="SAM" id="Phobius"/>
    </source>
</evidence>
<keyword evidence="3" id="KW-1185">Reference proteome</keyword>
<keyword evidence="1" id="KW-0812">Transmembrane</keyword>
<feature type="transmembrane region" description="Helical" evidence="1">
    <location>
        <begin position="71"/>
        <end position="89"/>
    </location>
</feature>
<accession>A0A0L6UWK1</accession>
<feature type="transmembrane region" description="Helical" evidence="1">
    <location>
        <begin position="36"/>
        <end position="59"/>
    </location>
</feature>
<reference evidence="2 3" key="1">
    <citation type="submission" date="2015-08" db="EMBL/GenBank/DDBJ databases">
        <title>Next Generation Sequencing and Analysis of the Genome of Puccinia sorghi L Schw, the Causal Agent of Maize Common Rust.</title>
        <authorList>
            <person name="Rochi L."/>
            <person name="Burguener G."/>
            <person name="Darino M."/>
            <person name="Turjanski A."/>
            <person name="Kreff E."/>
            <person name="Dieguez M.J."/>
            <person name="Sacco F."/>
        </authorList>
    </citation>
    <scope>NUCLEOTIDE SEQUENCE [LARGE SCALE GENOMIC DNA]</scope>
    <source>
        <strain evidence="2 3">RO10H11247</strain>
    </source>
</reference>
<protein>
    <submittedName>
        <fullName evidence="2">Uncharacterized protein</fullName>
    </submittedName>
</protein>
<dbReference type="VEuPathDB" id="FungiDB:VP01_3420g1"/>
<feature type="transmembrane region" description="Helical" evidence="1">
    <location>
        <begin position="127"/>
        <end position="146"/>
    </location>
</feature>
<gene>
    <name evidence="2" type="ORF">VP01_3420g1</name>
</gene>
<organism evidence="2 3">
    <name type="scientific">Puccinia sorghi</name>
    <dbReference type="NCBI Taxonomy" id="27349"/>
    <lineage>
        <taxon>Eukaryota</taxon>
        <taxon>Fungi</taxon>
        <taxon>Dikarya</taxon>
        <taxon>Basidiomycota</taxon>
        <taxon>Pucciniomycotina</taxon>
        <taxon>Pucciniomycetes</taxon>
        <taxon>Pucciniales</taxon>
        <taxon>Pucciniaceae</taxon>
        <taxon>Puccinia</taxon>
    </lineage>
</organism>
<proteinExistence type="predicted"/>
<evidence type="ECO:0000313" key="3">
    <source>
        <dbReference type="Proteomes" id="UP000037035"/>
    </source>
</evidence>
<name>A0A0L6UWK1_9BASI</name>